<evidence type="ECO:0000259" key="2">
    <source>
        <dbReference type="Pfam" id="PF04542"/>
    </source>
</evidence>
<dbReference type="InParanoid" id="A0A2I1DM82"/>
<feature type="compositionally biased region" description="Polar residues" evidence="1">
    <location>
        <begin position="1"/>
        <end position="27"/>
    </location>
</feature>
<dbReference type="GO" id="GO:0003700">
    <property type="term" value="F:DNA-binding transcription factor activity"/>
    <property type="evidence" value="ECO:0007669"/>
    <property type="project" value="InterPro"/>
</dbReference>
<evidence type="ECO:0000313" key="3">
    <source>
        <dbReference type="EMBL" id="PKY10988.1"/>
    </source>
</evidence>
<organism evidence="3 4">
    <name type="scientific">Acidithiobacillus marinus</name>
    <dbReference type="NCBI Taxonomy" id="187490"/>
    <lineage>
        <taxon>Bacteria</taxon>
        <taxon>Pseudomonadati</taxon>
        <taxon>Pseudomonadota</taxon>
        <taxon>Acidithiobacillia</taxon>
        <taxon>Acidithiobacillales</taxon>
        <taxon>Acidithiobacillaceae</taxon>
        <taxon>Acidithiobacillus</taxon>
    </lineage>
</organism>
<dbReference type="OrthoDB" id="9999167at2"/>
<dbReference type="AlphaFoldDB" id="A0A2I1DM82"/>
<dbReference type="InterPro" id="IPR050813">
    <property type="entry name" value="Sigma-70_Factor"/>
</dbReference>
<dbReference type="Gene3D" id="1.20.120.1810">
    <property type="match status" value="1"/>
</dbReference>
<sequence>MASKISTSADPLPSSADQYPPQNSVSPIDSGKDADPAITYLQAIGYQEVLTRAEEQTLLEALQQQNPEAWHTLLEAHLRLVLRIVRSYQDNTALSLSALLETGNLALIAAARQFQSGSDERFSIYATRMIRESIEAELLLHNAALA</sequence>
<protein>
    <recommendedName>
        <fullName evidence="2">RNA polymerase sigma-70 region 2 domain-containing protein</fullName>
    </recommendedName>
</protein>
<dbReference type="InterPro" id="IPR013325">
    <property type="entry name" value="RNA_pol_sigma_r2"/>
</dbReference>
<proteinExistence type="predicted"/>
<dbReference type="Pfam" id="PF04542">
    <property type="entry name" value="Sigma70_r2"/>
    <property type="match status" value="1"/>
</dbReference>
<dbReference type="SUPFAM" id="SSF88946">
    <property type="entry name" value="Sigma2 domain of RNA polymerase sigma factors"/>
    <property type="match status" value="1"/>
</dbReference>
<feature type="region of interest" description="Disordered" evidence="1">
    <location>
        <begin position="1"/>
        <end position="31"/>
    </location>
</feature>
<name>A0A2I1DM82_9PROT</name>
<dbReference type="PANTHER" id="PTHR30376:SF3">
    <property type="entry name" value="RNA POLYMERASE SIGMA FACTOR RPOH"/>
    <property type="match status" value="1"/>
</dbReference>
<dbReference type="InterPro" id="IPR007627">
    <property type="entry name" value="RNA_pol_sigma70_r2"/>
</dbReference>
<feature type="domain" description="RNA polymerase sigma-70 region 2" evidence="2">
    <location>
        <begin position="73"/>
        <end position="134"/>
    </location>
</feature>
<evidence type="ECO:0000313" key="4">
    <source>
        <dbReference type="Proteomes" id="UP000234329"/>
    </source>
</evidence>
<dbReference type="EMBL" id="MXAV01000027">
    <property type="protein sequence ID" value="PKY10988.1"/>
    <property type="molecule type" value="Genomic_DNA"/>
</dbReference>
<dbReference type="RefSeq" id="WP_101537581.1">
    <property type="nucleotide sequence ID" value="NZ_MXAV01000027.1"/>
</dbReference>
<keyword evidence="4" id="KW-1185">Reference proteome</keyword>
<evidence type="ECO:0000256" key="1">
    <source>
        <dbReference type="SAM" id="MobiDB-lite"/>
    </source>
</evidence>
<reference evidence="3 4" key="1">
    <citation type="submission" date="2017-03" db="EMBL/GenBank/DDBJ databases">
        <title>Draft genime sequence of the acidophilic sulfur-oxidizing bacterium Acidithiobacillus sp. SH, isolated from seawater.</title>
        <authorList>
            <person name="Sharmin S."/>
            <person name="Tokuhisa M."/>
            <person name="Kanao T."/>
            <person name="Kamimura K."/>
        </authorList>
    </citation>
    <scope>NUCLEOTIDE SEQUENCE [LARGE SCALE GENOMIC DNA]</scope>
    <source>
        <strain evidence="3 4">SH</strain>
    </source>
</reference>
<gene>
    <name evidence="3" type="ORF">B1757_06660</name>
</gene>
<dbReference type="PANTHER" id="PTHR30376">
    <property type="entry name" value="SIGMA FACTOR RPOH HEAT SHOCK RELATED"/>
    <property type="match status" value="1"/>
</dbReference>
<accession>A0A2I1DM82</accession>
<dbReference type="GO" id="GO:0006352">
    <property type="term" value="P:DNA-templated transcription initiation"/>
    <property type="evidence" value="ECO:0007669"/>
    <property type="project" value="InterPro"/>
</dbReference>
<comment type="caution">
    <text evidence="3">The sequence shown here is derived from an EMBL/GenBank/DDBJ whole genome shotgun (WGS) entry which is preliminary data.</text>
</comment>
<dbReference type="Proteomes" id="UP000234329">
    <property type="component" value="Unassembled WGS sequence"/>
</dbReference>